<dbReference type="SMART" id="SM01343">
    <property type="entry name" value="FATC"/>
    <property type="match status" value="1"/>
</dbReference>
<keyword evidence="4" id="KW-0808">Transferase</keyword>
<dbReference type="InterPro" id="IPR003152">
    <property type="entry name" value="FATC_dom"/>
</dbReference>
<evidence type="ECO:0000256" key="11">
    <source>
        <dbReference type="ARBA" id="ARBA00047899"/>
    </source>
</evidence>
<keyword evidence="6" id="KW-0227">DNA damage</keyword>
<dbReference type="Proteomes" id="UP000593562">
    <property type="component" value="Unassembled WGS sequence"/>
</dbReference>
<evidence type="ECO:0000256" key="3">
    <source>
        <dbReference type="ARBA" id="ARBA00022527"/>
    </source>
</evidence>
<dbReference type="PANTHER" id="PTHR37079:SF4">
    <property type="entry name" value="SERINE_THREONINE-PROTEIN KINASE ATM"/>
    <property type="match status" value="1"/>
</dbReference>
<name>A0A7J7CDI5_TRIWF</name>
<dbReference type="FunFam" id="1.10.1070.11:FF:000015">
    <property type="entry name" value="Serine/threonine-protein kinase ATM"/>
    <property type="match status" value="1"/>
</dbReference>
<dbReference type="GO" id="GO:0005524">
    <property type="term" value="F:ATP binding"/>
    <property type="evidence" value="ECO:0007669"/>
    <property type="project" value="UniProtKB-KW"/>
</dbReference>
<dbReference type="EC" id="2.7.11.1" evidence="2"/>
<evidence type="ECO:0000256" key="2">
    <source>
        <dbReference type="ARBA" id="ARBA00012513"/>
    </source>
</evidence>
<dbReference type="PROSITE" id="PS50290">
    <property type="entry name" value="PI3_4_KINASE_3"/>
    <property type="match status" value="1"/>
</dbReference>
<evidence type="ECO:0000256" key="5">
    <source>
        <dbReference type="ARBA" id="ARBA00022741"/>
    </source>
</evidence>
<dbReference type="FunCoup" id="A0A7J7CDI5">
    <property type="interactions" value="786"/>
</dbReference>
<proteinExistence type="predicted"/>
<evidence type="ECO:0000313" key="19">
    <source>
        <dbReference type="Proteomes" id="UP000593562"/>
    </source>
</evidence>
<evidence type="ECO:0000256" key="6">
    <source>
        <dbReference type="ARBA" id="ARBA00022763"/>
    </source>
</evidence>
<evidence type="ECO:0000259" key="15">
    <source>
        <dbReference type="PROSITE" id="PS50290"/>
    </source>
</evidence>
<sequence>METCIFGALDDKEFERRPLSDLIFICALFSNFAYGSLMSRKREEVSTFLSKLGLNLLELLDHAVNLVQNNCSDPQSLGCSFSNLDLNKKNPIVASLRSFVCSPIFVKSKYQDTSDFIIHGTLVQSMERFLKELTGRYTERSECARNPQSEMLLRDLDVIDSRSDSDKSRIVDMDLDVDEDTNDVDILDHGGKIGVGLSFFAVKWKLGMISVISTFFSLLHHVTWDSLFELMEMEWDQKVRENILYHLCQNSYWSCSTKLMGVVNLMNDMIVVQMNAKHNCVNILAAACGLLCTLLSLDTRGNDVSLPFRKEEYVQILMQLGDMVNKVAVYDLLDWRGRVKLLECICNYILINPQIGQAMIERMLLMLRDPDYRVRFFVARRLGILFQTWDGHEELFQDICSNFGVVLVTDCKGNLVSAKEVIAAGPQSQPMIETVIITLMHIALHSEESEFQAVFMICVISALDPCHRALVEIVLDNLSRELLYESRIKYLEELMGSIIFSWVACGVSLVALAEIRQLFVSDAETCYFMQYCCHWLLPALILHEDSSNLNWVAKVACQPLAVLIRSHFVQLFSVCMALHCSRRSGWEKGASILEGSILHLAEISEVQRDRLIKKHMVSIVSHIFSLTSCMSDPALPFFSRDVVARGIQTVVDGFVDMGDCHARVGVIDKINIFRPDRVFMFILEMHYKIEAAMHHRHRSHRLAGIEVLVHILGHRAAISSTSRYLFNLIGQFIGCRALRDQCCRIISVLLETCRSNLSPEIINVLGEQLQFLVSKLVECCIQSEGSVKLSGTRSQALSLLHQLTVYSDPSLHEYVRELEPIPETDLFNEVRKFHQDLCQTYSTMDHLLKFARRSTYLPPRLLLSSVQGLHKKLLRTESSLREREAKYLVEDTDWYHDHEIIHAIWSLARMCSLDDANDISSLVSDFISRVGIGDPHSVVFHLPGDSSHMHVCGPMDQDGPSEFKLHMETVVSEELLVALMKILKKYLMDDSVKIVDLTSQALRGILSTERGQRALLSFDYYERSLVEVHSKGVNVELVEKLLLDLERRFIAEEISLEKSTVWETHGKTFEKWMCPLVYSLIGFCNDVILRLCQDIVLLKAEIAELLLPSVVVNLAARKDMHVGLHKLISMQLQEHIFTGSNKLTKSIQVFLNALNELRLCHVMERSSSSVPMKRETSKPSSYSSKSRSSYAKSRDVVTSSSSMAISTSLWEKVYWLSIDYLVIAKSAINCGSYFTAVMYVEYWCEENFDGLTLGSPDFSHIETLPDHIEILISAVTQVNEHDSLYGIIQSYKMTSQVIIFEHEGNWSKALENYDLQVRSDAMLQMDGGFGNMLLESNQPTSYLSAPKLENEMRQRNSYKGLIRSLQHIGCTHVLDFYCQGLTSRKQHFLCDLEFIELQYEAAWRTGNWDFSAIYVGTYSSQSVQRSKSGHFHENLHSCLRELQEGNFDEFHKKLKDSKQELVRSVSHASEESTEYIYSTIVKLQILYHLGIAWDIRWISSPHESVKLFPEKQNKLAEPLVPSMEQLSWLNMDSSSILERTQLHMNLLEPFIAFRRVLLQILSCKDCTVQHLLHSASTLRKGSRFSQAAAALHEIKLLCAGAVDQHSTSYWLGRLEEAKLLRAQGQHEMAISLAKYIAQYWQSSEEASDVYRLVGKWLAETRSSNSRTILENYLKPAVSLAEDHNSVDKRAIERQSQAQFHLAHYADALFRSYEERLTSNEWQSAICLREHKSRELEALVRRLNSSRKAERAEYQIKIQELQKQLTMDKEEAQKLQEDRDNFLGLALEWYKRCLVIGDKYDVRVVFRLVSLWFSLSSRENVVQSMLNSIDEVQSYKFIPLVYQIASRMGSKDGLGPHSFQFALVSLVKKMAVDHPHHTIFQLLALANGDRIKDKQRSRNSFVVDMDKKLSAENLLEELSSYHGAIIGQMKQTVEIYIKLAELETKREDTNKRVAVPREIRNVQQLELVPVVTATFPVDRCCKYPEGSFPYFKGLADSITVMNGINAPKVVECFGSDGCKYRQLAKSGNDDLRQDAVMEQFFGLVNTFLQNNRDTWKRRLGIRTYKVVPFTPSAGVLEWVNGTLPLGEYLIGSTRNGGAHGRYGIGDWSFSKCREHMLNEKDKRKAFQQVCENFRPVMHYFFLERFMQPADWFEKRLAYTRSVAASSMVGYIVGLGDRHSMNILIDQASAEVVHIDLGVAFEQGLMLKTPERVPFRLTRDIIDGMGVTGVEGIFRRCCEETLSVMRTNKEALLTIIEVFIHDPLYKWALSPLKALQRQKEREDDLETLLEDSQEEYEGNMDAARALMRVKQKLDGYEEGEMRSVHGQVQQLIQDAIDSERLCQMFPGWGSWM</sequence>
<feature type="coiled-coil region" evidence="14">
    <location>
        <begin position="1732"/>
        <end position="1777"/>
    </location>
</feature>
<dbReference type="InterPro" id="IPR038980">
    <property type="entry name" value="ATM_plant"/>
</dbReference>
<keyword evidence="14" id="KW-0175">Coiled coil</keyword>
<dbReference type="PROSITE" id="PS51190">
    <property type="entry name" value="FATC"/>
    <property type="match status" value="1"/>
</dbReference>
<dbReference type="SUPFAM" id="SSF56112">
    <property type="entry name" value="Protein kinase-like (PK-like)"/>
    <property type="match status" value="1"/>
</dbReference>
<protein>
    <recommendedName>
        <fullName evidence="13">Serine/threonine-protein kinase ATM</fullName>
        <ecNumber evidence="2">2.7.11.1</ecNumber>
    </recommendedName>
</protein>
<evidence type="ECO:0000256" key="7">
    <source>
        <dbReference type="ARBA" id="ARBA00022777"/>
    </source>
</evidence>
<keyword evidence="8" id="KW-0067">ATP-binding</keyword>
<evidence type="ECO:0000256" key="4">
    <source>
        <dbReference type="ARBA" id="ARBA00022679"/>
    </source>
</evidence>
<evidence type="ECO:0000256" key="12">
    <source>
        <dbReference type="ARBA" id="ARBA00048679"/>
    </source>
</evidence>
<dbReference type="Pfam" id="PF00454">
    <property type="entry name" value="PI3_PI4_kinase"/>
    <property type="match status" value="1"/>
</dbReference>
<feature type="domain" description="FATC" evidence="17">
    <location>
        <begin position="2318"/>
        <end position="2350"/>
    </location>
</feature>
<dbReference type="SMART" id="SM00146">
    <property type="entry name" value="PI3Kc"/>
    <property type="match status" value="1"/>
</dbReference>
<dbReference type="InterPro" id="IPR016024">
    <property type="entry name" value="ARM-type_fold"/>
</dbReference>
<keyword evidence="5" id="KW-0547">Nucleotide-binding</keyword>
<dbReference type="InterPro" id="IPR014009">
    <property type="entry name" value="PIK_FAT"/>
</dbReference>
<comment type="caution">
    <text evidence="18">The sequence shown here is derived from an EMBL/GenBank/DDBJ whole genome shotgun (WGS) entry which is preliminary data.</text>
</comment>
<evidence type="ECO:0000256" key="13">
    <source>
        <dbReference type="ARBA" id="ARBA00073111"/>
    </source>
</evidence>
<evidence type="ECO:0000256" key="10">
    <source>
        <dbReference type="ARBA" id="ARBA00023306"/>
    </source>
</evidence>
<dbReference type="GO" id="GO:0005634">
    <property type="term" value="C:nucleus"/>
    <property type="evidence" value="ECO:0007669"/>
    <property type="project" value="UniProtKB-SubCell"/>
</dbReference>
<gene>
    <name evidence="18" type="ORF">HS088_TW18G00840</name>
</gene>
<dbReference type="InterPro" id="IPR011009">
    <property type="entry name" value="Kinase-like_dom_sf"/>
</dbReference>
<dbReference type="PROSITE" id="PS51189">
    <property type="entry name" value="FAT"/>
    <property type="match status" value="1"/>
</dbReference>
<dbReference type="GO" id="GO:0006281">
    <property type="term" value="P:DNA repair"/>
    <property type="evidence" value="ECO:0007669"/>
    <property type="project" value="InterPro"/>
</dbReference>
<dbReference type="InterPro" id="IPR057445">
    <property type="entry name" value="ATM_TPR"/>
</dbReference>
<evidence type="ECO:0000256" key="14">
    <source>
        <dbReference type="SAM" id="Coils"/>
    </source>
</evidence>
<dbReference type="PROSITE" id="PS00916">
    <property type="entry name" value="PI3_4_KINASE_2"/>
    <property type="match status" value="1"/>
</dbReference>
<dbReference type="InterPro" id="IPR000403">
    <property type="entry name" value="PI3/4_kinase_cat_dom"/>
</dbReference>
<dbReference type="EMBL" id="JAAARO010000018">
    <property type="protein sequence ID" value="KAF5732150.1"/>
    <property type="molecule type" value="Genomic_DNA"/>
</dbReference>
<evidence type="ECO:0000256" key="1">
    <source>
        <dbReference type="ARBA" id="ARBA00004123"/>
    </source>
</evidence>
<accession>A0A7J7CDI5</accession>
<evidence type="ECO:0000256" key="9">
    <source>
        <dbReference type="ARBA" id="ARBA00023242"/>
    </source>
</evidence>
<evidence type="ECO:0000259" key="16">
    <source>
        <dbReference type="PROSITE" id="PS51189"/>
    </source>
</evidence>
<comment type="catalytic activity">
    <reaction evidence="12">
        <text>L-seryl-[protein] + ATP = O-phospho-L-seryl-[protein] + ADP + H(+)</text>
        <dbReference type="Rhea" id="RHEA:17989"/>
        <dbReference type="Rhea" id="RHEA-COMP:9863"/>
        <dbReference type="Rhea" id="RHEA-COMP:11604"/>
        <dbReference type="ChEBI" id="CHEBI:15378"/>
        <dbReference type="ChEBI" id="CHEBI:29999"/>
        <dbReference type="ChEBI" id="CHEBI:30616"/>
        <dbReference type="ChEBI" id="CHEBI:83421"/>
        <dbReference type="ChEBI" id="CHEBI:456216"/>
        <dbReference type="EC" id="2.7.11.1"/>
    </reaction>
</comment>
<feature type="domain" description="FAT" evidence="16">
    <location>
        <begin position="1222"/>
        <end position="1887"/>
    </location>
</feature>
<evidence type="ECO:0000259" key="17">
    <source>
        <dbReference type="PROSITE" id="PS51190"/>
    </source>
</evidence>
<dbReference type="Gene3D" id="3.30.1010.10">
    <property type="entry name" value="Phosphatidylinositol 3-kinase Catalytic Subunit, Chain A, domain 4"/>
    <property type="match status" value="1"/>
</dbReference>
<dbReference type="Pfam" id="PF02259">
    <property type="entry name" value="FAT"/>
    <property type="match status" value="1"/>
</dbReference>
<dbReference type="PROSITE" id="PS00915">
    <property type="entry name" value="PI3_4_KINASE_1"/>
    <property type="match status" value="1"/>
</dbReference>
<dbReference type="InterPro" id="IPR036940">
    <property type="entry name" value="PI3/4_kinase_cat_sf"/>
</dbReference>
<dbReference type="CDD" id="cd05171">
    <property type="entry name" value="PIKKc_ATM"/>
    <property type="match status" value="1"/>
</dbReference>
<dbReference type="SUPFAM" id="SSF48371">
    <property type="entry name" value="ARM repeat"/>
    <property type="match status" value="1"/>
</dbReference>
<dbReference type="PANTHER" id="PTHR37079">
    <property type="entry name" value="SERINE/THREONINE-PROTEIN KINASE ATM"/>
    <property type="match status" value="1"/>
</dbReference>
<dbReference type="Pfam" id="PF02260">
    <property type="entry name" value="FATC"/>
    <property type="match status" value="1"/>
</dbReference>
<dbReference type="FunFam" id="3.30.1010.10:FF:000023">
    <property type="entry name" value="Serine/threonine-protein kinase ATM"/>
    <property type="match status" value="1"/>
</dbReference>
<dbReference type="Gene3D" id="1.10.1070.11">
    <property type="entry name" value="Phosphatidylinositol 3-/4-kinase, catalytic domain"/>
    <property type="match status" value="1"/>
</dbReference>
<keyword evidence="19" id="KW-1185">Reference proteome</keyword>
<organism evidence="18 19">
    <name type="scientific">Tripterygium wilfordii</name>
    <name type="common">Thunder God vine</name>
    <dbReference type="NCBI Taxonomy" id="458696"/>
    <lineage>
        <taxon>Eukaryota</taxon>
        <taxon>Viridiplantae</taxon>
        <taxon>Streptophyta</taxon>
        <taxon>Embryophyta</taxon>
        <taxon>Tracheophyta</taxon>
        <taxon>Spermatophyta</taxon>
        <taxon>Magnoliopsida</taxon>
        <taxon>eudicotyledons</taxon>
        <taxon>Gunneridae</taxon>
        <taxon>Pentapetalae</taxon>
        <taxon>rosids</taxon>
        <taxon>fabids</taxon>
        <taxon>Celastrales</taxon>
        <taxon>Celastraceae</taxon>
        <taxon>Tripterygium</taxon>
    </lineage>
</organism>
<reference evidence="18 19" key="1">
    <citation type="journal article" date="2020" name="Nat. Commun.">
        <title>Genome of Tripterygium wilfordii and identification of cytochrome P450 involved in triptolide biosynthesis.</title>
        <authorList>
            <person name="Tu L."/>
            <person name="Su P."/>
            <person name="Zhang Z."/>
            <person name="Gao L."/>
            <person name="Wang J."/>
            <person name="Hu T."/>
            <person name="Zhou J."/>
            <person name="Zhang Y."/>
            <person name="Zhao Y."/>
            <person name="Liu Y."/>
            <person name="Song Y."/>
            <person name="Tong Y."/>
            <person name="Lu Y."/>
            <person name="Yang J."/>
            <person name="Xu C."/>
            <person name="Jia M."/>
            <person name="Peters R.J."/>
            <person name="Huang L."/>
            <person name="Gao W."/>
        </authorList>
    </citation>
    <scope>NUCLEOTIDE SEQUENCE [LARGE SCALE GENOMIC DNA]</scope>
    <source>
        <strain evidence="19">cv. XIE 37</strain>
        <tissue evidence="18">Leaf</tissue>
    </source>
</reference>
<dbReference type="InterPro" id="IPR018936">
    <property type="entry name" value="PI3/4_kinase_CS"/>
</dbReference>
<comment type="subcellular location">
    <subcellularLocation>
        <location evidence="1">Nucleus</location>
    </subcellularLocation>
</comment>
<keyword evidence="9" id="KW-0539">Nucleus</keyword>
<feature type="domain" description="PI3K/PI4K catalytic" evidence="15">
    <location>
        <begin position="1993"/>
        <end position="2305"/>
    </location>
</feature>
<keyword evidence="10" id="KW-0131">Cell cycle</keyword>
<evidence type="ECO:0000313" key="18">
    <source>
        <dbReference type="EMBL" id="KAF5732150.1"/>
    </source>
</evidence>
<dbReference type="Pfam" id="PF25360">
    <property type="entry name" value="TPR_ATM"/>
    <property type="match status" value="1"/>
</dbReference>
<evidence type="ECO:0000256" key="8">
    <source>
        <dbReference type="ARBA" id="ARBA00022840"/>
    </source>
</evidence>
<comment type="catalytic activity">
    <reaction evidence="11">
        <text>L-threonyl-[protein] + ATP = O-phospho-L-threonyl-[protein] + ADP + H(+)</text>
        <dbReference type="Rhea" id="RHEA:46608"/>
        <dbReference type="Rhea" id="RHEA-COMP:11060"/>
        <dbReference type="Rhea" id="RHEA-COMP:11605"/>
        <dbReference type="ChEBI" id="CHEBI:15378"/>
        <dbReference type="ChEBI" id="CHEBI:30013"/>
        <dbReference type="ChEBI" id="CHEBI:30616"/>
        <dbReference type="ChEBI" id="CHEBI:61977"/>
        <dbReference type="ChEBI" id="CHEBI:456216"/>
        <dbReference type="EC" id="2.7.11.1"/>
    </reaction>
</comment>
<dbReference type="InParanoid" id="A0A7J7CDI5"/>
<dbReference type="GO" id="GO:0004674">
    <property type="term" value="F:protein serine/threonine kinase activity"/>
    <property type="evidence" value="ECO:0007669"/>
    <property type="project" value="UniProtKB-KW"/>
</dbReference>
<dbReference type="InterPro" id="IPR044107">
    <property type="entry name" value="PIKKc_ATM"/>
</dbReference>
<keyword evidence="7 18" id="KW-0418">Kinase</keyword>
<keyword evidence="3" id="KW-0723">Serine/threonine-protein kinase</keyword>
<dbReference type="InterPro" id="IPR003151">
    <property type="entry name" value="PIK-rel_kinase_FAT"/>
</dbReference>